<reference evidence="2 3" key="1">
    <citation type="journal article" date="2011" name="Genome Biol.">
        <title>Comparative genome sequence analysis underscores mycoparasitism as the ancestral life style of Trichoderma.</title>
        <authorList>
            <person name="Kubicek C.P."/>
            <person name="Herrera-Estrella A."/>
            <person name="Seidl-Seiboth V."/>
            <person name="Martinez D.A."/>
            <person name="Druzhinina I.S."/>
            <person name="Thon M."/>
            <person name="Zeilinger S."/>
            <person name="Casas-Flores S."/>
            <person name="Horwitz B.A."/>
            <person name="Mukherjee P.K."/>
            <person name="Mukherjee M."/>
            <person name="Kredics L."/>
            <person name="Alcaraz L.D."/>
            <person name="Aerts A."/>
            <person name="Antal Z."/>
            <person name="Atanasova L."/>
            <person name="Cervantes-Badillo M.G."/>
            <person name="Challacombe J."/>
            <person name="Chertkov O."/>
            <person name="McCluskey K."/>
            <person name="Coulpier F."/>
            <person name="Deshpande N."/>
            <person name="von Doehren H."/>
            <person name="Ebbole D.J."/>
            <person name="Esquivel-Naranjo E.U."/>
            <person name="Fekete E."/>
            <person name="Flipphi M."/>
            <person name="Glaser F."/>
            <person name="Gomez-Rodriguez E.Y."/>
            <person name="Gruber S."/>
            <person name="Han C."/>
            <person name="Henrissat B."/>
            <person name="Hermosa R."/>
            <person name="Hernandez-Onate M."/>
            <person name="Karaffa L."/>
            <person name="Kosti I."/>
            <person name="Le Crom S."/>
            <person name="Lindquist E."/>
            <person name="Lucas S."/>
            <person name="Luebeck M."/>
            <person name="Luebeck P.S."/>
            <person name="Margeot A."/>
            <person name="Metz B."/>
            <person name="Misra M."/>
            <person name="Nevalainen H."/>
            <person name="Omann M."/>
            <person name="Packer N."/>
            <person name="Perrone G."/>
            <person name="Uresti-Rivera E.E."/>
            <person name="Salamov A."/>
            <person name="Schmoll M."/>
            <person name="Seiboth B."/>
            <person name="Shapiro H."/>
            <person name="Sukno S."/>
            <person name="Tamayo-Ramos J.A."/>
            <person name="Tisch D."/>
            <person name="Wiest A."/>
            <person name="Wilkinson H.H."/>
            <person name="Zhang M."/>
            <person name="Coutinho P.M."/>
            <person name="Kenerley C.M."/>
            <person name="Monte E."/>
            <person name="Baker S.E."/>
            <person name="Grigoriev I.V."/>
        </authorList>
    </citation>
    <scope>NUCLEOTIDE SEQUENCE [LARGE SCALE GENOMIC DNA]</scope>
    <source>
        <strain evidence="3">Gv29-8 / FGSC 10586</strain>
    </source>
</reference>
<gene>
    <name evidence="2" type="ORF">TRIVIDRAFT_133938</name>
</gene>
<comment type="caution">
    <text evidence="2">The sequence shown here is derived from an EMBL/GenBank/DDBJ whole genome shotgun (WGS) entry which is preliminary data.</text>
</comment>
<dbReference type="InParanoid" id="G9NBC8"/>
<dbReference type="AlphaFoldDB" id="G9NBC8"/>
<name>G9NBC8_HYPVG</name>
<sequence length="567" mass="64999">SKTQIALDYAYRRSRDDPACAIFWVHADSESSFARDYQTIAKKLGLDHTINGDDLFLTVRHCIESQTRWLLILDNADDLTRFGVDTTSDHSKSLRSYIPHGPGGTVLWTSRDEHIHALAGSRQSVQVPHMVVGEAKDLLAVARNESIRDDEIQDAEDLLQELQWLPLAISQAGSYMRRTSTPIKIYLSRLSDGKSRWDTLKKTQHDKYRRLDIPNSILETWDISIQHIRQESETAYKVLHTIAYIDNENIPQRFICDASTRFDQPGQEQSSESNEEVLESVITRLKEFSFISARRNENGDDPSFDMHKLVQEAIRYRLHTKDTTLETQFSSTALRVISGLFPQEFKSKTRFLREQYATHATRVCDWVDMIEDVTATTDFLVRMSDYFQYVGVIKKAECVAEKALDLRKKAFGEEDGRICVPLFKLGGIYLCQDRYEDAERLALELVKVSGKAFSEHSPNTIRYTSLLASAYHRQGRYEEAEEMFVKIISHLLEVEGEKYIHTITAMEILASIYEQSERYPEAIELRIKALALHSEAFGRQHPTTVYAMGNLADAYVLTGQTKEAEEL</sequence>
<dbReference type="Pfam" id="PF25000">
    <property type="entry name" value="DUF7779"/>
    <property type="match status" value="1"/>
</dbReference>
<dbReference type="OMA" id="ACAIFWV"/>
<dbReference type="OrthoDB" id="5986190at2759"/>
<dbReference type="STRING" id="413071.G9NBC8"/>
<evidence type="ECO:0000313" key="3">
    <source>
        <dbReference type="Proteomes" id="UP000007115"/>
    </source>
</evidence>
<dbReference type="InterPro" id="IPR056681">
    <property type="entry name" value="DUF7779"/>
</dbReference>
<protein>
    <recommendedName>
        <fullName evidence="1">DUF7779 domain-containing protein</fullName>
    </recommendedName>
</protein>
<dbReference type="Pfam" id="PF13424">
    <property type="entry name" value="TPR_12"/>
    <property type="match status" value="2"/>
</dbReference>
<dbReference type="InterPro" id="IPR053137">
    <property type="entry name" value="NLR-like"/>
</dbReference>
<dbReference type="VEuPathDB" id="FungiDB:TRIVIDRAFT_133938"/>
<dbReference type="Gene3D" id="3.40.50.300">
    <property type="entry name" value="P-loop containing nucleotide triphosphate hydrolases"/>
    <property type="match status" value="1"/>
</dbReference>
<feature type="non-terminal residue" evidence="2">
    <location>
        <position position="1"/>
    </location>
</feature>
<accession>G9NBC8</accession>
<keyword evidence="3" id="KW-1185">Reference proteome</keyword>
<dbReference type="PANTHER" id="PTHR46082">
    <property type="entry name" value="ATP/GTP-BINDING PROTEIN-RELATED"/>
    <property type="match status" value="1"/>
</dbReference>
<dbReference type="SUPFAM" id="SSF48452">
    <property type="entry name" value="TPR-like"/>
    <property type="match status" value="2"/>
</dbReference>
<dbReference type="GeneID" id="25787627"/>
<evidence type="ECO:0000313" key="2">
    <source>
        <dbReference type="EMBL" id="EHK16134.1"/>
    </source>
</evidence>
<dbReference type="HOGENOM" id="CLU_000288_125_8_1"/>
<proteinExistence type="predicted"/>
<dbReference type="eggNOG" id="KOG1840">
    <property type="taxonomic scope" value="Eukaryota"/>
</dbReference>
<dbReference type="InterPro" id="IPR011990">
    <property type="entry name" value="TPR-like_helical_dom_sf"/>
</dbReference>
<feature type="domain" description="DUF7779" evidence="1">
    <location>
        <begin position="230"/>
        <end position="321"/>
    </location>
</feature>
<evidence type="ECO:0000259" key="1">
    <source>
        <dbReference type="Pfam" id="PF25000"/>
    </source>
</evidence>
<organism evidence="2 3">
    <name type="scientific">Hypocrea virens (strain Gv29-8 / FGSC 10586)</name>
    <name type="common">Gliocladium virens</name>
    <name type="synonym">Trichoderma virens</name>
    <dbReference type="NCBI Taxonomy" id="413071"/>
    <lineage>
        <taxon>Eukaryota</taxon>
        <taxon>Fungi</taxon>
        <taxon>Dikarya</taxon>
        <taxon>Ascomycota</taxon>
        <taxon>Pezizomycotina</taxon>
        <taxon>Sordariomycetes</taxon>
        <taxon>Hypocreomycetidae</taxon>
        <taxon>Hypocreales</taxon>
        <taxon>Hypocreaceae</taxon>
        <taxon>Trichoderma</taxon>
    </lineage>
</organism>
<dbReference type="SUPFAM" id="SSF52540">
    <property type="entry name" value="P-loop containing nucleoside triphosphate hydrolases"/>
    <property type="match status" value="1"/>
</dbReference>
<dbReference type="Gene3D" id="1.25.40.10">
    <property type="entry name" value="Tetratricopeptide repeat domain"/>
    <property type="match status" value="1"/>
</dbReference>
<dbReference type="PANTHER" id="PTHR46082:SF6">
    <property type="entry name" value="AAA+ ATPASE DOMAIN-CONTAINING PROTEIN-RELATED"/>
    <property type="match status" value="1"/>
</dbReference>
<feature type="non-terminal residue" evidence="2">
    <location>
        <position position="567"/>
    </location>
</feature>
<dbReference type="Proteomes" id="UP000007115">
    <property type="component" value="Unassembled WGS sequence"/>
</dbReference>
<dbReference type="InterPro" id="IPR027417">
    <property type="entry name" value="P-loop_NTPase"/>
</dbReference>
<dbReference type="EMBL" id="ABDF02000091">
    <property type="protein sequence ID" value="EHK16134.1"/>
    <property type="molecule type" value="Genomic_DNA"/>
</dbReference>
<dbReference type="RefSeq" id="XP_013950331.1">
    <property type="nucleotide sequence ID" value="XM_014094856.1"/>
</dbReference>